<evidence type="ECO:0000256" key="2">
    <source>
        <dbReference type="ARBA" id="ARBA00008657"/>
    </source>
</evidence>
<evidence type="ECO:0000256" key="3">
    <source>
        <dbReference type="ARBA" id="ARBA00022296"/>
    </source>
</evidence>
<dbReference type="PANTHER" id="PTHR38103:SF1">
    <property type="entry name" value="RECOMBINATION-ASSOCIATED PROTEIN RDGC"/>
    <property type="match status" value="1"/>
</dbReference>
<evidence type="ECO:0000313" key="8">
    <source>
        <dbReference type="Proteomes" id="UP001208935"/>
    </source>
</evidence>
<dbReference type="Pfam" id="PF04381">
    <property type="entry name" value="RdgC"/>
    <property type="match status" value="1"/>
</dbReference>
<evidence type="ECO:0000256" key="6">
    <source>
        <dbReference type="SAM" id="MobiDB-lite"/>
    </source>
</evidence>
<evidence type="ECO:0000256" key="1">
    <source>
        <dbReference type="ARBA" id="ARBA00004453"/>
    </source>
</evidence>
<evidence type="ECO:0000313" key="7">
    <source>
        <dbReference type="EMBL" id="MCW5321621.1"/>
    </source>
</evidence>
<evidence type="ECO:0000256" key="4">
    <source>
        <dbReference type="ARBA" id="ARBA00022490"/>
    </source>
</evidence>
<name>A0ABT3KTG5_9BURK</name>
<dbReference type="NCBIfam" id="NF001463">
    <property type="entry name" value="PRK00321.1-4"/>
    <property type="match status" value="1"/>
</dbReference>
<keyword evidence="5" id="KW-0233">DNA recombination</keyword>
<keyword evidence="8" id="KW-1185">Reference proteome</keyword>
<gene>
    <name evidence="7" type="primary">rdgC</name>
    <name evidence="7" type="ORF">D5039_10790</name>
</gene>
<comment type="similarity">
    <text evidence="2">Belongs to the RdgC family.</text>
</comment>
<sequence length="317" mass="34506">MFKNVLLYRIAPQSQVEWTQLEEALAKAPFMECGATQEKSLGWVAPRGEAHGPLAESVAGQWIVRCMLEAKAVPGPVLARKVKEKAERIERETGRKPGKRESRDLKDETRLDLLPMAFTKQTAVWVWMDTASRLLLLDTSSQSCADEVVTLLVESLPGLSVALLDTRTSPQAAMSHWLGAQEPPAGFSVDRECELKSADEENSVVRYARHRLDIEEVQAHIAAGKLPTRLALTWNDRVSFLLTEGLQLRKLEFLDPVFDGGKADDRGFDTDVALATGELAQLIPDLIEALGGEAQAGVAEAAAGPAPVDGSPDSAPF</sequence>
<dbReference type="InterPro" id="IPR007476">
    <property type="entry name" value="RdgC"/>
</dbReference>
<organism evidence="7 8">
    <name type="scientific">Verminephrobacter aporrectodeae subsp. tuberculatae</name>
    <dbReference type="NCBI Taxonomy" id="1110392"/>
    <lineage>
        <taxon>Bacteria</taxon>
        <taxon>Pseudomonadati</taxon>
        <taxon>Pseudomonadota</taxon>
        <taxon>Betaproteobacteria</taxon>
        <taxon>Burkholderiales</taxon>
        <taxon>Comamonadaceae</taxon>
        <taxon>Verminephrobacter</taxon>
    </lineage>
</organism>
<dbReference type="GeneID" id="77319831"/>
<dbReference type="NCBIfam" id="NF001464">
    <property type="entry name" value="PRK00321.1-5"/>
    <property type="match status" value="1"/>
</dbReference>
<evidence type="ECO:0000256" key="5">
    <source>
        <dbReference type="ARBA" id="ARBA00023172"/>
    </source>
</evidence>
<proteinExistence type="inferred from homology"/>
<accession>A0ABT3KTG5</accession>
<dbReference type="PANTHER" id="PTHR38103">
    <property type="entry name" value="RECOMBINATION-ASSOCIATED PROTEIN RDGC"/>
    <property type="match status" value="1"/>
</dbReference>
<dbReference type="Proteomes" id="UP001208935">
    <property type="component" value="Unassembled WGS sequence"/>
</dbReference>
<comment type="subcellular location">
    <subcellularLocation>
        <location evidence="1">Cytoplasm</location>
        <location evidence="1">Nucleoid</location>
    </subcellularLocation>
</comment>
<keyword evidence="4" id="KW-0963">Cytoplasm</keyword>
<comment type="caution">
    <text evidence="7">The sequence shown here is derived from an EMBL/GenBank/DDBJ whole genome shotgun (WGS) entry which is preliminary data.</text>
</comment>
<reference evidence="8" key="1">
    <citation type="submission" date="2023-07" db="EMBL/GenBank/DDBJ databases">
        <title>Verminephrobacter genomes.</title>
        <authorList>
            <person name="Lund M.B."/>
        </authorList>
    </citation>
    <scope>NUCLEOTIDE SEQUENCE [LARGE SCALE GENOMIC DNA]</scope>
    <source>
        <strain evidence="8">AtM5-05</strain>
    </source>
</reference>
<protein>
    <recommendedName>
        <fullName evidence="3">Recombination-associated protein RdgC</fullName>
    </recommendedName>
</protein>
<dbReference type="EMBL" id="QZCW01000002">
    <property type="protein sequence ID" value="MCW5321621.1"/>
    <property type="molecule type" value="Genomic_DNA"/>
</dbReference>
<dbReference type="RefSeq" id="WP_010105995.1">
    <property type="nucleotide sequence ID" value="NZ_QZCV01000002.1"/>
</dbReference>
<feature type="region of interest" description="Disordered" evidence="6">
    <location>
        <begin position="298"/>
        <end position="317"/>
    </location>
</feature>